<evidence type="ECO:0000259" key="4">
    <source>
        <dbReference type="Pfam" id="PF13649"/>
    </source>
</evidence>
<keyword evidence="6" id="KW-1185">Reference proteome</keyword>
<dbReference type="InterPro" id="IPR029063">
    <property type="entry name" value="SAM-dependent_MTases_sf"/>
</dbReference>
<keyword evidence="2 5" id="KW-0808">Transferase</keyword>
<dbReference type="EMBL" id="CP025066">
    <property type="protein sequence ID" value="AUX10601.1"/>
    <property type="molecule type" value="Genomic_DNA"/>
</dbReference>
<evidence type="ECO:0000256" key="1">
    <source>
        <dbReference type="ARBA" id="ARBA00022603"/>
    </source>
</evidence>
<dbReference type="Gene3D" id="3.40.50.150">
    <property type="entry name" value="Vaccinia Virus protein VP39"/>
    <property type="match status" value="1"/>
</dbReference>
<evidence type="ECO:0000313" key="6">
    <source>
        <dbReference type="Proteomes" id="UP000263012"/>
    </source>
</evidence>
<dbReference type="Pfam" id="PF13649">
    <property type="entry name" value="Methyltransf_25"/>
    <property type="match status" value="1"/>
</dbReference>
<dbReference type="SUPFAM" id="SSF53335">
    <property type="entry name" value="S-adenosyl-L-methionine-dependent methyltransferases"/>
    <property type="match status" value="1"/>
</dbReference>
<dbReference type="OrthoDB" id="287956at2157"/>
<keyword evidence="1 5" id="KW-0489">Methyltransferase</keyword>
<gene>
    <name evidence="5" type="ORF">AArcSl_2990</name>
</gene>
<dbReference type="KEGG" id="hdf:AArcSl_2990"/>
<dbReference type="CDD" id="cd02440">
    <property type="entry name" value="AdoMet_MTases"/>
    <property type="match status" value="1"/>
</dbReference>
<dbReference type="PANTHER" id="PTHR43464:SF19">
    <property type="entry name" value="UBIQUINONE BIOSYNTHESIS O-METHYLTRANSFERASE, MITOCHONDRIAL"/>
    <property type="match status" value="1"/>
</dbReference>
<dbReference type="GO" id="GO:0032259">
    <property type="term" value="P:methylation"/>
    <property type="evidence" value="ECO:0007669"/>
    <property type="project" value="UniProtKB-KW"/>
</dbReference>
<protein>
    <submittedName>
        <fullName evidence="5">Methyltransferase type 11</fullName>
    </submittedName>
</protein>
<proteinExistence type="predicted"/>
<name>A0A343TNC9_9EURY</name>
<dbReference type="GeneID" id="37879351"/>
<dbReference type="RefSeq" id="WP_119821056.1">
    <property type="nucleotide sequence ID" value="NZ_CP025066.1"/>
</dbReference>
<reference evidence="6" key="1">
    <citation type="submission" date="2017-11" db="EMBL/GenBank/DDBJ databases">
        <title>Phenotypic and genomic properties of facultatively anaerobic sulfur-reducing natronoarchaea from hypersaline soda lakes.</title>
        <authorList>
            <person name="Sorokin D.Y."/>
            <person name="Kublanov I.V."/>
            <person name="Roman P."/>
            <person name="Sinninghe Damste J.S."/>
            <person name="Golyshin P.N."/>
            <person name="Rojo D."/>
            <person name="Ciordia S."/>
            <person name="Mena M.D.C."/>
            <person name="Ferrer M."/>
            <person name="Messina E."/>
            <person name="Smedile F."/>
            <person name="La Spada G."/>
            <person name="La Cono V."/>
            <person name="Yakimov M.M."/>
        </authorList>
    </citation>
    <scope>NUCLEOTIDE SEQUENCE [LARGE SCALE GENOMIC DNA]</scope>
    <source>
        <strain evidence="6">AArc-Sl</strain>
    </source>
</reference>
<evidence type="ECO:0000256" key="3">
    <source>
        <dbReference type="ARBA" id="ARBA00022691"/>
    </source>
</evidence>
<feature type="domain" description="Methyltransferase" evidence="4">
    <location>
        <begin position="58"/>
        <end position="131"/>
    </location>
</feature>
<dbReference type="PANTHER" id="PTHR43464">
    <property type="entry name" value="METHYLTRANSFERASE"/>
    <property type="match status" value="1"/>
</dbReference>
<organism evidence="5 6">
    <name type="scientific">Halalkaliarchaeum desulfuricum</name>
    <dbReference type="NCBI Taxonomy" id="2055893"/>
    <lineage>
        <taxon>Archaea</taxon>
        <taxon>Methanobacteriati</taxon>
        <taxon>Methanobacteriota</taxon>
        <taxon>Stenosarchaea group</taxon>
        <taxon>Halobacteria</taxon>
        <taxon>Halobacteriales</taxon>
        <taxon>Haloferacaceae</taxon>
        <taxon>Halalkaliarchaeum</taxon>
    </lineage>
</organism>
<accession>A0A343TNC9</accession>
<sequence length="149" mass="16258">MTDRDSPAETSKTAVERYWAGRADEYDSDGISGIHSTDQRDAWLDRLRAWTGEHPRDVLDVGCGTGVISLLLSDLGHNVTGVDIAAEMIDRARSKADSRELSAGFCIGDAVSLPFPDDRFDVLTARCGFATSNRPSRFPRTPSRRGSPS</sequence>
<evidence type="ECO:0000256" key="2">
    <source>
        <dbReference type="ARBA" id="ARBA00022679"/>
    </source>
</evidence>
<dbReference type="Proteomes" id="UP000263012">
    <property type="component" value="Chromosome"/>
</dbReference>
<keyword evidence="3" id="KW-0949">S-adenosyl-L-methionine</keyword>
<dbReference type="AlphaFoldDB" id="A0A343TNC9"/>
<evidence type="ECO:0000313" key="5">
    <source>
        <dbReference type="EMBL" id="AUX10601.1"/>
    </source>
</evidence>
<dbReference type="InterPro" id="IPR041698">
    <property type="entry name" value="Methyltransf_25"/>
</dbReference>
<dbReference type="GO" id="GO:0008168">
    <property type="term" value="F:methyltransferase activity"/>
    <property type="evidence" value="ECO:0007669"/>
    <property type="project" value="UniProtKB-KW"/>
</dbReference>